<sequence length="155" mass="16625">MSTARKTTSRAKPSAKPTMEPTAAATPQATAADRVTPVLSLGESLGKSLQGFAHLSMAPDALGRIQTDYLRQVTDLWNTTLTSPTEAPKVKDRRFSAEAWQRNPASSFLASAYLLNANALLNLADAVQGDEKPGSACASLCSSGSMLPRRRTFWR</sequence>
<dbReference type="AlphaFoldDB" id="I4Z5U4"/>
<keyword evidence="3" id="KW-1185">Reference proteome</keyword>
<dbReference type="EMBL" id="JH660675">
    <property type="protein sequence ID" value="EIM31586.1"/>
    <property type="molecule type" value="Genomic_DNA"/>
</dbReference>
<accession>I4Z5U4</accession>
<dbReference type="HOGENOM" id="CLU_1693336_0_0_4"/>
<evidence type="ECO:0000313" key="2">
    <source>
        <dbReference type="EMBL" id="EIM31586.1"/>
    </source>
</evidence>
<dbReference type="Proteomes" id="UP000053899">
    <property type="component" value="Unassembled WGS sequence"/>
</dbReference>
<evidence type="ECO:0000313" key="3">
    <source>
        <dbReference type="Proteomes" id="UP000053899"/>
    </source>
</evidence>
<feature type="region of interest" description="Disordered" evidence="1">
    <location>
        <begin position="1"/>
        <end position="31"/>
    </location>
</feature>
<reference evidence="2 3" key="1">
    <citation type="submission" date="2012-04" db="EMBL/GenBank/DDBJ databases">
        <title>Improved High-Quality Draft sequence of Leptothrix ochracea L12.</title>
        <authorList>
            <consortium name="US DOE Joint Genome Institute"/>
            <person name="Lucas S."/>
            <person name="Han J."/>
            <person name="Lapidus A."/>
            <person name="Cheng J.-F."/>
            <person name="Goodwin L."/>
            <person name="Pitluck S."/>
            <person name="Peters L."/>
            <person name="Zeytun A."/>
            <person name="Detter J.C."/>
            <person name="Han C."/>
            <person name="Tapia R."/>
            <person name="Land M."/>
            <person name="Hauser L."/>
            <person name="Kyrpides N."/>
            <person name="Ivanova N."/>
            <person name="Pagani I."/>
            <person name="Stepanauskas R."/>
            <person name="Masland D."/>
            <person name="Poulton N."/>
            <person name="Emerson D."/>
            <person name="Fleming E."/>
            <person name="Woyke T."/>
        </authorList>
    </citation>
    <scope>NUCLEOTIDE SEQUENCE [LARGE SCALE GENOMIC DNA]</scope>
    <source>
        <strain evidence="2 3">L12</strain>
    </source>
</reference>
<gene>
    <name evidence="2" type="ORF">LepocDRAFT_00003180</name>
</gene>
<feature type="compositionally biased region" description="Low complexity" evidence="1">
    <location>
        <begin position="15"/>
        <end position="31"/>
    </location>
</feature>
<organism evidence="2 3">
    <name type="scientific">Leptothrix ochracea L12</name>
    <dbReference type="NCBI Taxonomy" id="735332"/>
    <lineage>
        <taxon>Bacteria</taxon>
        <taxon>Pseudomonadati</taxon>
        <taxon>Pseudomonadota</taxon>
        <taxon>Betaproteobacteria</taxon>
        <taxon>Burkholderiales</taxon>
        <taxon>Sphaerotilaceae</taxon>
        <taxon>Leptothrix</taxon>
    </lineage>
</organism>
<protein>
    <submittedName>
        <fullName evidence="2">Poly-beta-hydroxybutyrate polymerase (PhaC)</fullName>
    </submittedName>
</protein>
<evidence type="ECO:0000256" key="1">
    <source>
        <dbReference type="SAM" id="MobiDB-lite"/>
    </source>
</evidence>
<proteinExistence type="predicted"/>
<name>I4Z5U4_9BURK</name>